<dbReference type="InterPro" id="IPR007404">
    <property type="entry name" value="YdjM-like"/>
</dbReference>
<reference evidence="2 3" key="1">
    <citation type="submission" date="2016-09" db="EMBL/GenBank/DDBJ databases">
        <title>Acidihalobacter prosperus V6 (DSM14174).</title>
        <authorList>
            <person name="Khaleque H.N."/>
            <person name="Ramsay J.P."/>
            <person name="Murphy R.J.T."/>
            <person name="Kaksonen A.H."/>
            <person name="Boxall N.J."/>
            <person name="Watkin E.L.J."/>
        </authorList>
    </citation>
    <scope>NUCLEOTIDE SEQUENCE [LARGE SCALE GENOMIC DNA]</scope>
    <source>
        <strain evidence="2 3">V6</strain>
        <plasmid evidence="3">papv6</plasmid>
    </source>
</reference>
<name>A0A1D8KCV7_9GAMM</name>
<proteinExistence type="predicted"/>
<dbReference type="Gene3D" id="3.40.30.10">
    <property type="entry name" value="Glutaredoxin"/>
    <property type="match status" value="1"/>
</dbReference>
<evidence type="ECO:0000313" key="2">
    <source>
        <dbReference type="EMBL" id="AOV18764.1"/>
    </source>
</evidence>
<dbReference type="EMBL" id="CP017449">
    <property type="protein sequence ID" value="AOV18764.1"/>
    <property type="molecule type" value="Genomic_DNA"/>
</dbReference>
<dbReference type="SUPFAM" id="SSF52833">
    <property type="entry name" value="Thioredoxin-like"/>
    <property type="match status" value="1"/>
</dbReference>
<feature type="transmembrane region" description="Helical" evidence="1">
    <location>
        <begin position="87"/>
        <end position="107"/>
    </location>
</feature>
<accession>A0A1D8KCV7</accession>
<keyword evidence="1" id="KW-0812">Transmembrane</keyword>
<dbReference type="KEGG" id="aaeo:BJI67_16115"/>
<protein>
    <recommendedName>
        <fullName evidence="4">Metal-dependent hydrolase</fullName>
    </recommendedName>
</protein>
<keyword evidence="3" id="KW-1185">Reference proteome</keyword>
<dbReference type="Pfam" id="PF04307">
    <property type="entry name" value="YdjM"/>
    <property type="match status" value="1"/>
</dbReference>
<feature type="transmembrane region" description="Helical" evidence="1">
    <location>
        <begin position="15"/>
        <end position="41"/>
    </location>
</feature>
<feature type="transmembrane region" description="Helical" evidence="1">
    <location>
        <begin position="62"/>
        <end position="81"/>
    </location>
</feature>
<dbReference type="InterPro" id="IPR036249">
    <property type="entry name" value="Thioredoxin-like_sf"/>
</dbReference>
<geneLocation type="plasmid" evidence="3">
    <name>papv6</name>
</geneLocation>
<evidence type="ECO:0000256" key="1">
    <source>
        <dbReference type="SAM" id="Phobius"/>
    </source>
</evidence>
<dbReference type="InterPro" id="IPR039555">
    <property type="entry name" value="TraF/TrbB"/>
</dbReference>
<evidence type="ECO:0000313" key="3">
    <source>
        <dbReference type="Proteomes" id="UP000095342"/>
    </source>
</evidence>
<organism evidence="2 3">
    <name type="scientific">Acidihalobacter aeolianus</name>
    <dbReference type="NCBI Taxonomy" id="2792603"/>
    <lineage>
        <taxon>Bacteria</taxon>
        <taxon>Pseudomonadati</taxon>
        <taxon>Pseudomonadota</taxon>
        <taxon>Gammaproteobacteria</taxon>
        <taxon>Chromatiales</taxon>
        <taxon>Ectothiorhodospiraceae</taxon>
        <taxon>Acidihalobacter</taxon>
    </lineage>
</organism>
<keyword evidence="2" id="KW-0614">Plasmid</keyword>
<keyword evidence="1" id="KW-0472">Membrane</keyword>
<dbReference type="RefSeq" id="WP_070074287.1">
    <property type="nucleotide sequence ID" value="NZ_CP017449.1"/>
</dbReference>
<dbReference type="AlphaFoldDB" id="A0A1D8KCV7"/>
<sequence length="481" mass="51562">MRGSSHYLIALGSGLGAAAAIASTAGLPDSVALLLGCLAGARSPDHLEGELLGMRLIPHRTITHWLPLWLLLAGFSAWLAVRFSLPGYVVLGYALGGLLHVIADLLTPMGVPILTPVRRHSLRLVRGAGGELMVVGLALAVGLLAWVPAAHAGPTVGSPASNALLDAQLLGAQAAKRCDSPGECGWWWGFDSPVRAKPKPTPPAVPSAAQAQTAQEEACHHAKSWSLGCGFVNPHGSFALQAKERDALREAAVMNPGDQNAVYQFQKYMRWMTNEAILFTQMWTYNMQQFPSLNPSVTAPLSAFGLRMASEAQHTHNNVVWHVLHKMHAFFVYFSRSDCTYCHAMAPTVQRVARHTGLPIWDASLDGECLPGFKHCGTAPETIAPAERLRVRIVPTLFIYVPTTKSWLRVSTGISSETTIESRTRQFFEAAETAAKAGLEKSVGGTTPVDFKRQTISGAEVMKLAQEKGLADGVQSGGAGQ</sequence>
<keyword evidence="1" id="KW-1133">Transmembrane helix</keyword>
<dbReference type="CDD" id="cd02947">
    <property type="entry name" value="TRX_family"/>
    <property type="match status" value="1"/>
</dbReference>
<gene>
    <name evidence="2" type="ORF">BJI67_16115</name>
</gene>
<evidence type="ECO:0008006" key="4">
    <source>
        <dbReference type="Google" id="ProtNLM"/>
    </source>
</evidence>
<dbReference type="Proteomes" id="UP000095342">
    <property type="component" value="Plasmid pAPV6"/>
</dbReference>
<dbReference type="Pfam" id="PF13728">
    <property type="entry name" value="TraF"/>
    <property type="match status" value="1"/>
</dbReference>